<feature type="coiled-coil region" evidence="1">
    <location>
        <begin position="163"/>
        <end position="204"/>
    </location>
</feature>
<gene>
    <name evidence="3" type="ORF">A9306_01980</name>
</gene>
<sequence>MNPSTQPTSAHNHTWNDTLLNIVLAMVETIITLLLRFDAPLRQAAYPLAQNNTVVCVRSYVPHVTFYATFTVNGVLLDSQLQPSQQVDVTINGFTWQIAQAIFTDQPKAIDALQMRGEVDDVAQVTHFLNTIGVVQVVQQLIASMSKKGKKSAQTDAAAQNQAVSKQQAIAEYKARISEQESQINALTIEQAQHNAQIAELNSKNKTLKIALIVVAVLWIITLIVWWWMAR</sequence>
<keyword evidence="2" id="KW-1133">Transmembrane helix</keyword>
<keyword evidence="4" id="KW-1185">Reference proteome</keyword>
<dbReference type="RefSeq" id="WP_067338618.1">
    <property type="nucleotide sequence ID" value="NZ_LZNA01000069.1"/>
</dbReference>
<keyword evidence="2" id="KW-0472">Membrane</keyword>
<dbReference type="Proteomes" id="UP000092616">
    <property type="component" value="Unassembled WGS sequence"/>
</dbReference>
<evidence type="ECO:0000313" key="4">
    <source>
        <dbReference type="Proteomes" id="UP000092616"/>
    </source>
</evidence>
<keyword evidence="1" id="KW-0175">Coiled coil</keyword>
<evidence type="ECO:0000313" key="3">
    <source>
        <dbReference type="EMBL" id="OBX75822.1"/>
    </source>
</evidence>
<keyword evidence="2" id="KW-0812">Transmembrane</keyword>
<name>A0A1B8Q9R8_9GAMM</name>
<evidence type="ECO:0008006" key="5">
    <source>
        <dbReference type="Google" id="ProtNLM"/>
    </source>
</evidence>
<reference evidence="3 4" key="1">
    <citation type="submission" date="2016-06" db="EMBL/GenBank/DDBJ databases">
        <title>Draft genome of Moraxella atlantae CCUG 59586.</title>
        <authorList>
            <person name="Salva-Serra F."/>
            <person name="Engstrom-Jakobsson H."/>
            <person name="Thorell K."/>
            <person name="Gonzales-Siles L."/>
            <person name="Karlsson R."/>
            <person name="Boulund F."/>
            <person name="Engstrand L."/>
            <person name="Kristiansson E."/>
            <person name="Moore E."/>
        </authorList>
    </citation>
    <scope>NUCLEOTIDE SEQUENCE [LARGE SCALE GENOMIC DNA]</scope>
    <source>
        <strain evidence="3 4">CCUG 59586</strain>
    </source>
</reference>
<organism evidence="3 4">
    <name type="scientific">Faucicola atlantae</name>
    <dbReference type="NCBI Taxonomy" id="34059"/>
    <lineage>
        <taxon>Bacteria</taxon>
        <taxon>Pseudomonadati</taxon>
        <taxon>Pseudomonadota</taxon>
        <taxon>Gammaproteobacteria</taxon>
        <taxon>Moraxellales</taxon>
        <taxon>Moraxellaceae</taxon>
        <taxon>Faucicola</taxon>
    </lineage>
</organism>
<dbReference type="AlphaFoldDB" id="A0A1B8Q9R8"/>
<comment type="caution">
    <text evidence="3">The sequence shown here is derived from an EMBL/GenBank/DDBJ whole genome shotgun (WGS) entry which is preliminary data.</text>
</comment>
<dbReference type="EMBL" id="LZNA01000069">
    <property type="protein sequence ID" value="OBX75822.1"/>
    <property type="molecule type" value="Genomic_DNA"/>
</dbReference>
<accession>A0A1B8Q9R8</accession>
<feature type="transmembrane region" description="Helical" evidence="2">
    <location>
        <begin position="20"/>
        <end position="37"/>
    </location>
</feature>
<feature type="transmembrane region" description="Helical" evidence="2">
    <location>
        <begin position="210"/>
        <end position="229"/>
    </location>
</feature>
<protein>
    <recommendedName>
        <fullName evidence="5">SCP2 domain-containing protein</fullName>
    </recommendedName>
</protein>
<evidence type="ECO:0000256" key="2">
    <source>
        <dbReference type="SAM" id="Phobius"/>
    </source>
</evidence>
<proteinExistence type="predicted"/>
<evidence type="ECO:0000256" key="1">
    <source>
        <dbReference type="SAM" id="Coils"/>
    </source>
</evidence>